<dbReference type="EMBL" id="JAAGWF010000025">
    <property type="protein sequence ID" value="NEK60143.1"/>
    <property type="molecule type" value="Genomic_DNA"/>
</dbReference>
<organism evidence="2 3">
    <name type="scientific">Geodermatophilus sabuli</name>
    <dbReference type="NCBI Taxonomy" id="1564158"/>
    <lineage>
        <taxon>Bacteria</taxon>
        <taxon>Bacillati</taxon>
        <taxon>Actinomycetota</taxon>
        <taxon>Actinomycetes</taxon>
        <taxon>Geodermatophilales</taxon>
        <taxon>Geodermatophilaceae</taxon>
        <taxon>Geodermatophilus</taxon>
    </lineage>
</organism>
<proteinExistence type="predicted"/>
<dbReference type="InterPro" id="IPR005303">
    <property type="entry name" value="MOCOS_middle"/>
</dbReference>
<comment type="caution">
    <text evidence="2">The sequence shown here is derived from an EMBL/GenBank/DDBJ whole genome shotgun (WGS) entry which is preliminary data.</text>
</comment>
<name>A0A7K3W6Y1_9ACTN</name>
<reference evidence="2 3" key="1">
    <citation type="submission" date="2020-02" db="EMBL/GenBank/DDBJ databases">
        <title>Geodermatophilus sabuli CPCC 205279 I12A-02694.</title>
        <authorList>
            <person name="Jiang Z."/>
        </authorList>
    </citation>
    <scope>NUCLEOTIDE SEQUENCE [LARGE SCALE GENOMIC DNA]</scope>
    <source>
        <strain evidence="2 3">I12A-02694</strain>
    </source>
</reference>
<dbReference type="Pfam" id="PF03473">
    <property type="entry name" value="MOSC"/>
    <property type="match status" value="1"/>
</dbReference>
<dbReference type="GO" id="GO:0030170">
    <property type="term" value="F:pyridoxal phosphate binding"/>
    <property type="evidence" value="ECO:0007669"/>
    <property type="project" value="InterPro"/>
</dbReference>
<sequence length="235" mass="25290">MRIAELWRYPVKSLQGEQVGAVEVEAQGLVGDRRWALFDVATGFGLTARRAPDLLFGAGRLRPDGQVEVVLPDGSVTADDAVLSAWLGRQVELRRAADEAPRYEIHEDDEEVAGSWRSFRGAGGAFHDSGRARVTLVSTGTLGDWDRRRFRANVVLAGAGEDALVGSRVQLGGVLLDVGMQVSRCVMVTRPQPGGVDRDTGVLRTIHRQREGTLAVGALVARPGTIAVGDELLEL</sequence>
<evidence type="ECO:0000313" key="2">
    <source>
        <dbReference type="EMBL" id="NEK60143.1"/>
    </source>
</evidence>
<protein>
    <submittedName>
        <fullName evidence="2">MOSC domain-containing protein</fullName>
    </submittedName>
</protein>
<dbReference type="Proteomes" id="UP000470246">
    <property type="component" value="Unassembled WGS sequence"/>
</dbReference>
<gene>
    <name evidence="2" type="ORF">GCU56_19990</name>
</gene>
<dbReference type="InterPro" id="IPR005302">
    <property type="entry name" value="MoCF_Sase_C"/>
</dbReference>
<evidence type="ECO:0000313" key="3">
    <source>
        <dbReference type="Proteomes" id="UP000470246"/>
    </source>
</evidence>
<accession>A0A7K3W6Y1</accession>
<dbReference type="GO" id="GO:0030151">
    <property type="term" value="F:molybdenum ion binding"/>
    <property type="evidence" value="ECO:0007669"/>
    <property type="project" value="InterPro"/>
</dbReference>
<evidence type="ECO:0000259" key="1">
    <source>
        <dbReference type="PROSITE" id="PS51340"/>
    </source>
</evidence>
<dbReference type="RefSeq" id="WP_163483582.1">
    <property type="nucleotide sequence ID" value="NZ_JAAGWF010000025.1"/>
</dbReference>
<dbReference type="AlphaFoldDB" id="A0A7K3W6Y1"/>
<dbReference type="InterPro" id="IPR011037">
    <property type="entry name" value="Pyrv_Knase-like_insert_dom_sf"/>
</dbReference>
<feature type="domain" description="MOSC" evidence="1">
    <location>
        <begin position="91"/>
        <end position="235"/>
    </location>
</feature>
<keyword evidence="3" id="KW-1185">Reference proteome</keyword>
<dbReference type="SUPFAM" id="SSF50800">
    <property type="entry name" value="PK beta-barrel domain-like"/>
    <property type="match status" value="1"/>
</dbReference>
<dbReference type="Pfam" id="PF03476">
    <property type="entry name" value="MOSC_N"/>
    <property type="match status" value="1"/>
</dbReference>
<dbReference type="PROSITE" id="PS51340">
    <property type="entry name" value="MOSC"/>
    <property type="match status" value="1"/>
</dbReference>
<dbReference type="GO" id="GO:0003824">
    <property type="term" value="F:catalytic activity"/>
    <property type="evidence" value="ECO:0007669"/>
    <property type="project" value="InterPro"/>
</dbReference>